<dbReference type="Proteomes" id="UP000008631">
    <property type="component" value="Chromosome"/>
</dbReference>
<dbReference type="KEGG" id="ipa:Isop_2480"/>
<evidence type="ECO:0008006" key="4">
    <source>
        <dbReference type="Google" id="ProtNLM"/>
    </source>
</evidence>
<dbReference type="EMBL" id="CP002353">
    <property type="protein sequence ID" value="ADV63052.1"/>
    <property type="molecule type" value="Genomic_DNA"/>
</dbReference>
<protein>
    <recommendedName>
        <fullName evidence="4">Carbohydrate-binding domain-containing protein</fullName>
    </recommendedName>
</protein>
<sequence length="256" mass="28558">MNDVEAVEKPTEPLSSTVGAGLIPTPFWFRWSFRCPRVGGEPSRGRRKAKAGAAPGDPASVQSQLPPLDDTHRLPDVPGIVAPQRLSTAWVGWRPQGLRLRVEGRTALVFNQDQPFRSSGFQVWIDTRDTRDIHRASRYCSRFLANLEPSGGRRGVDAWKVQLQRKPIARALAEPPNVPLDQVTSHAELLDDGRGWAIDLELPATVVYGFDPEVNRRLGFMLQVFHPLSHDDFWGVGKDFPIGEDPSLWATLELVD</sequence>
<reference evidence="2 3" key="2">
    <citation type="journal article" date="2011" name="Stand. Genomic Sci.">
        <title>Complete genome sequence of Isosphaera pallida type strain (IS1B).</title>
        <authorList>
            <consortium name="US DOE Joint Genome Institute (JGI-PGF)"/>
            <person name="Goker M."/>
            <person name="Cleland D."/>
            <person name="Saunders E."/>
            <person name="Lapidus A."/>
            <person name="Nolan M."/>
            <person name="Lucas S."/>
            <person name="Hammon N."/>
            <person name="Deshpande S."/>
            <person name="Cheng J.F."/>
            <person name="Tapia R."/>
            <person name="Han C."/>
            <person name="Goodwin L."/>
            <person name="Pitluck S."/>
            <person name="Liolios K."/>
            <person name="Pagani I."/>
            <person name="Ivanova N."/>
            <person name="Mavromatis K."/>
            <person name="Pati A."/>
            <person name="Chen A."/>
            <person name="Palaniappan K."/>
            <person name="Land M."/>
            <person name="Hauser L."/>
            <person name="Chang Y.J."/>
            <person name="Jeffries C.D."/>
            <person name="Detter J.C."/>
            <person name="Beck B."/>
            <person name="Woyke T."/>
            <person name="Bristow J."/>
            <person name="Eisen J.A."/>
            <person name="Markowitz V."/>
            <person name="Hugenholtz P."/>
            <person name="Kyrpides N.C."/>
            <person name="Klenk H.P."/>
        </authorList>
    </citation>
    <scope>NUCLEOTIDE SEQUENCE [LARGE SCALE GENOMIC DNA]</scope>
    <source>
        <strain evidence="3">ATCC 43644 / DSM 9630 / IS1B</strain>
    </source>
</reference>
<evidence type="ECO:0000313" key="2">
    <source>
        <dbReference type="EMBL" id="ADV63052.1"/>
    </source>
</evidence>
<dbReference type="STRING" id="575540.Isop_2480"/>
<dbReference type="AlphaFoldDB" id="E8QXK4"/>
<organism evidence="2 3">
    <name type="scientific">Isosphaera pallida (strain ATCC 43644 / DSM 9630 / IS1B)</name>
    <dbReference type="NCBI Taxonomy" id="575540"/>
    <lineage>
        <taxon>Bacteria</taxon>
        <taxon>Pseudomonadati</taxon>
        <taxon>Planctomycetota</taxon>
        <taxon>Planctomycetia</taxon>
        <taxon>Isosphaerales</taxon>
        <taxon>Isosphaeraceae</taxon>
        <taxon>Isosphaera</taxon>
    </lineage>
</organism>
<dbReference type="eggNOG" id="ENOG5032FHQ">
    <property type="taxonomic scope" value="Bacteria"/>
</dbReference>
<keyword evidence="3" id="KW-1185">Reference proteome</keyword>
<dbReference type="HOGENOM" id="CLU_108038_0_0_0"/>
<feature type="compositionally biased region" description="Low complexity" evidence="1">
    <location>
        <begin position="51"/>
        <end position="60"/>
    </location>
</feature>
<proteinExistence type="predicted"/>
<dbReference type="RefSeq" id="WP_013565340.1">
    <property type="nucleotide sequence ID" value="NC_014962.1"/>
</dbReference>
<reference key="1">
    <citation type="submission" date="2010-11" db="EMBL/GenBank/DDBJ databases">
        <title>The complete sequence of chromosome of Isophaera pallida ATCC 43644.</title>
        <authorList>
            <consortium name="US DOE Joint Genome Institute (JGI-PGF)"/>
            <person name="Lucas S."/>
            <person name="Copeland A."/>
            <person name="Lapidus A."/>
            <person name="Bruce D."/>
            <person name="Goodwin L."/>
            <person name="Pitluck S."/>
            <person name="Kyrpides N."/>
            <person name="Mavromatis K."/>
            <person name="Pagani I."/>
            <person name="Ivanova N."/>
            <person name="Saunders E."/>
            <person name="Brettin T."/>
            <person name="Detter J.C."/>
            <person name="Han C."/>
            <person name="Tapia R."/>
            <person name="Land M."/>
            <person name="Hauser L."/>
            <person name="Markowitz V."/>
            <person name="Cheng J.-F."/>
            <person name="Hugenholtz P."/>
            <person name="Woyke T."/>
            <person name="Wu D."/>
            <person name="Eisen J.A."/>
        </authorList>
    </citation>
    <scope>NUCLEOTIDE SEQUENCE</scope>
    <source>
        <strain>ATCC 43644</strain>
    </source>
</reference>
<feature type="region of interest" description="Disordered" evidence="1">
    <location>
        <begin position="39"/>
        <end position="76"/>
    </location>
</feature>
<evidence type="ECO:0000313" key="3">
    <source>
        <dbReference type="Proteomes" id="UP000008631"/>
    </source>
</evidence>
<name>E8QXK4_ISOPI</name>
<accession>E8QXK4</accession>
<evidence type="ECO:0000256" key="1">
    <source>
        <dbReference type="SAM" id="MobiDB-lite"/>
    </source>
</evidence>
<gene>
    <name evidence="2" type="ordered locus">Isop_2480</name>
</gene>
<dbReference type="InParanoid" id="E8QXK4"/>
<dbReference type="OrthoDB" id="261771at2"/>